<name>A0A8B9JIF7_ASTMX</name>
<protein>
    <submittedName>
        <fullName evidence="1">Uncharacterized protein</fullName>
    </submittedName>
</protein>
<dbReference type="Ensembl" id="ENSAMXT00005024184.1">
    <property type="protein sequence ID" value="ENSAMXP00005021886.1"/>
    <property type="gene ID" value="ENSAMXG00005011342.1"/>
</dbReference>
<evidence type="ECO:0000313" key="1">
    <source>
        <dbReference type="Ensembl" id="ENSAMXP00005021886.1"/>
    </source>
</evidence>
<evidence type="ECO:0000313" key="2">
    <source>
        <dbReference type="Proteomes" id="UP000694621"/>
    </source>
</evidence>
<organism evidence="1 2">
    <name type="scientific">Astyanax mexicanus</name>
    <name type="common">Blind cave fish</name>
    <name type="synonym">Astyanax fasciatus mexicanus</name>
    <dbReference type="NCBI Taxonomy" id="7994"/>
    <lineage>
        <taxon>Eukaryota</taxon>
        <taxon>Metazoa</taxon>
        <taxon>Chordata</taxon>
        <taxon>Craniata</taxon>
        <taxon>Vertebrata</taxon>
        <taxon>Euteleostomi</taxon>
        <taxon>Actinopterygii</taxon>
        <taxon>Neopterygii</taxon>
        <taxon>Teleostei</taxon>
        <taxon>Ostariophysi</taxon>
        <taxon>Characiformes</taxon>
        <taxon>Characoidei</taxon>
        <taxon>Acestrorhamphidae</taxon>
        <taxon>Acestrorhamphinae</taxon>
        <taxon>Astyanax</taxon>
    </lineage>
</organism>
<reference evidence="1" key="1">
    <citation type="submission" date="2025-08" db="UniProtKB">
        <authorList>
            <consortium name="Ensembl"/>
        </authorList>
    </citation>
    <scope>IDENTIFICATION</scope>
</reference>
<dbReference type="AlphaFoldDB" id="A0A8B9JIF7"/>
<dbReference type="Proteomes" id="UP000694621">
    <property type="component" value="Unplaced"/>
</dbReference>
<sequence length="72" mass="8362">TQIKTLCCSHFSPGGTALDRLPFHVDLWIYFTIQNWILDFGRPIVMKLKYTYISIISAFKKVTPIKRSTNIN</sequence>
<accession>A0A8B9JIF7</accession>
<dbReference type="InterPro" id="IPR029255">
    <property type="entry name" value="CLN6"/>
</dbReference>
<dbReference type="Pfam" id="PF15156">
    <property type="entry name" value="CLN6"/>
    <property type="match status" value="1"/>
</dbReference>
<proteinExistence type="predicted"/>